<organism evidence="5">
    <name type="scientific">Dissoconium aciculare CBS 342.82</name>
    <dbReference type="NCBI Taxonomy" id="1314786"/>
    <lineage>
        <taxon>Eukaryota</taxon>
        <taxon>Fungi</taxon>
        <taxon>Dikarya</taxon>
        <taxon>Ascomycota</taxon>
        <taxon>Pezizomycotina</taxon>
        <taxon>Dothideomycetes</taxon>
        <taxon>Dothideomycetidae</taxon>
        <taxon>Mycosphaerellales</taxon>
        <taxon>Dissoconiaceae</taxon>
        <taxon>Dissoconium</taxon>
    </lineage>
</organism>
<dbReference type="SUPFAM" id="SSF51735">
    <property type="entry name" value="NAD(P)-binding Rossmann-fold domains"/>
    <property type="match status" value="1"/>
</dbReference>
<dbReference type="PRINTS" id="PR00081">
    <property type="entry name" value="GDHRDH"/>
</dbReference>
<evidence type="ECO:0000256" key="3">
    <source>
        <dbReference type="ARBA" id="ARBA00023002"/>
    </source>
</evidence>
<dbReference type="PANTHER" id="PTHR24320">
    <property type="entry name" value="RETINOL DEHYDROGENASE"/>
    <property type="match status" value="1"/>
</dbReference>
<evidence type="ECO:0000313" key="5">
    <source>
        <dbReference type="RefSeq" id="XP_033455148.1"/>
    </source>
</evidence>
<dbReference type="PANTHER" id="PTHR24320:SF236">
    <property type="entry name" value="SHORT-CHAIN DEHYDROGENASE-RELATED"/>
    <property type="match status" value="1"/>
</dbReference>
<dbReference type="Pfam" id="PF00106">
    <property type="entry name" value="adh_short"/>
    <property type="match status" value="1"/>
</dbReference>
<gene>
    <name evidence="5" type="ORF">K489DRAFT_132606</name>
</gene>
<keyword evidence="4" id="KW-1185">Reference proteome</keyword>
<dbReference type="Gene3D" id="3.40.50.720">
    <property type="entry name" value="NAD(P)-binding Rossmann-like Domain"/>
    <property type="match status" value="1"/>
</dbReference>
<reference evidence="5" key="2">
    <citation type="submission" date="2020-04" db="EMBL/GenBank/DDBJ databases">
        <authorList>
            <consortium name="NCBI Genome Project"/>
        </authorList>
    </citation>
    <scope>NUCLEOTIDE SEQUENCE</scope>
    <source>
        <strain evidence="5">CBS 342.82</strain>
    </source>
</reference>
<reference evidence="5" key="3">
    <citation type="submission" date="2025-08" db="UniProtKB">
        <authorList>
            <consortium name="RefSeq"/>
        </authorList>
    </citation>
    <scope>IDENTIFICATION</scope>
    <source>
        <strain evidence="5">CBS 342.82</strain>
    </source>
</reference>
<name>A0A6J3LU16_9PEZI</name>
<proteinExistence type="inferred from homology"/>
<dbReference type="Proteomes" id="UP000504637">
    <property type="component" value="Unplaced"/>
</dbReference>
<accession>A0A6J3LU16</accession>
<dbReference type="GO" id="GO:0016491">
    <property type="term" value="F:oxidoreductase activity"/>
    <property type="evidence" value="ECO:0007669"/>
    <property type="project" value="UniProtKB-KW"/>
</dbReference>
<dbReference type="GeneID" id="54356853"/>
<evidence type="ECO:0000256" key="1">
    <source>
        <dbReference type="ARBA" id="ARBA00006484"/>
    </source>
</evidence>
<dbReference type="OrthoDB" id="191139at2759"/>
<comment type="similarity">
    <text evidence="1">Belongs to the short-chain dehydrogenases/reductases (SDR) family.</text>
</comment>
<dbReference type="InterPro" id="IPR002347">
    <property type="entry name" value="SDR_fam"/>
</dbReference>
<evidence type="ECO:0000256" key="2">
    <source>
        <dbReference type="ARBA" id="ARBA00022857"/>
    </source>
</evidence>
<keyword evidence="3" id="KW-0560">Oxidoreductase</keyword>
<reference evidence="5" key="1">
    <citation type="submission" date="2020-01" db="EMBL/GenBank/DDBJ databases">
        <authorList>
            <consortium name="DOE Joint Genome Institute"/>
            <person name="Haridas S."/>
            <person name="Albert R."/>
            <person name="Binder M."/>
            <person name="Bloem J."/>
            <person name="Labutti K."/>
            <person name="Salamov A."/>
            <person name="Andreopoulos B."/>
            <person name="Baker S.E."/>
            <person name="Barry K."/>
            <person name="Bills G."/>
            <person name="Bluhm B.H."/>
            <person name="Cannon C."/>
            <person name="Castanera R."/>
            <person name="Culley D.E."/>
            <person name="Daum C."/>
            <person name="Ezra D."/>
            <person name="Gonzalez J.B."/>
            <person name="Henrissat B."/>
            <person name="Kuo A."/>
            <person name="Liang C."/>
            <person name="Lipzen A."/>
            <person name="Lutzoni F."/>
            <person name="Magnuson J."/>
            <person name="Mondo S."/>
            <person name="Nolan M."/>
            <person name="Ohm R."/>
            <person name="Pangilinan J."/>
            <person name="Park H.-J."/>
            <person name="Ramirez L."/>
            <person name="Alfaro M."/>
            <person name="Sun H."/>
            <person name="Tritt A."/>
            <person name="Yoshinaga Y."/>
            <person name="Zwiers L.-H."/>
            <person name="Turgeon B.G."/>
            <person name="Goodwin S.B."/>
            <person name="Spatafora J.W."/>
            <person name="Crous P.W."/>
            <person name="Grigoriev I.V."/>
        </authorList>
    </citation>
    <scope>NUCLEOTIDE SEQUENCE</scope>
    <source>
        <strain evidence="5">CBS 342.82</strain>
    </source>
</reference>
<protein>
    <submittedName>
        <fullName evidence="5">NAD(P)-binding protein</fullName>
    </submittedName>
</protein>
<keyword evidence="2" id="KW-0521">NADP</keyword>
<evidence type="ECO:0000313" key="4">
    <source>
        <dbReference type="Proteomes" id="UP000504637"/>
    </source>
</evidence>
<dbReference type="InterPro" id="IPR036291">
    <property type="entry name" value="NAD(P)-bd_dom_sf"/>
</dbReference>
<dbReference type="RefSeq" id="XP_033455148.1">
    <property type="nucleotide sequence ID" value="XM_033599054.1"/>
</dbReference>
<sequence length="333" mass="35282">MGNFVSQSFFIPKPTLTEQTCPDQKDRVFIVTGGYAGVGQELSRILYSRNGTVYIAGRSAEKAEKAIASIKDAHPTSAGKIAFLKLDLADLATIKPAVESFTAQESRLDVLVNNAGVMFPPVGSLTAQSHDLQTGTNLLGPYTLYKSLAPLLAATAKSAPTASVRVAWAGSVGIEVLSPKPGGMILDANGAPVVGTKGVTNEVNYAQTKAGNYFFAKELARQEQAAGTGVVHVAFNPGNLRTELQRHFKGVGATLTDVLLLYPAVFGAYTELFSAVSPEITPEKSGSYIWPWGRVGGLRPDVEKSVKSEAEGGTGLSAKFLQWVEKETKAFVA</sequence>
<dbReference type="AlphaFoldDB" id="A0A6J3LU16"/>